<comment type="caution">
    <text evidence="15">The sequence shown here is derived from an EMBL/GenBank/DDBJ whole genome shotgun (WGS) entry which is preliminary data.</text>
</comment>
<evidence type="ECO:0000256" key="6">
    <source>
        <dbReference type="ARBA" id="ARBA00022833"/>
    </source>
</evidence>
<feature type="compositionally biased region" description="Low complexity" evidence="13">
    <location>
        <begin position="503"/>
        <end position="524"/>
    </location>
</feature>
<feature type="compositionally biased region" description="Low complexity" evidence="13">
    <location>
        <begin position="557"/>
        <end position="598"/>
    </location>
</feature>
<feature type="compositionally biased region" description="Acidic residues" evidence="13">
    <location>
        <begin position="713"/>
        <end position="726"/>
    </location>
</feature>
<evidence type="ECO:0000256" key="2">
    <source>
        <dbReference type="ARBA" id="ARBA00022491"/>
    </source>
</evidence>
<feature type="compositionally biased region" description="Low complexity" evidence="13">
    <location>
        <begin position="15"/>
        <end position="44"/>
    </location>
</feature>
<dbReference type="GO" id="GO:0045944">
    <property type="term" value="P:positive regulation of transcription by RNA polymerase II"/>
    <property type="evidence" value="ECO:0007669"/>
    <property type="project" value="TreeGrafter"/>
</dbReference>
<evidence type="ECO:0000256" key="9">
    <source>
        <dbReference type="ARBA" id="ARBA00038089"/>
    </source>
</evidence>
<feature type="region of interest" description="Disordered" evidence="13">
    <location>
        <begin position="182"/>
        <end position="204"/>
    </location>
</feature>
<dbReference type="OrthoDB" id="6155966at2759"/>
<sequence>MNYNVHPVSYLNADSYTNSNNNQKTSQQQQYLQSQQVSNISQSSRGNSITKKSPSTDLEMDNVTSPSSITSSHSPRTNHANGSPHSSFTSHSLANSPMDEAKSGHQPISSNGDVLDINNAEVSRSNNSNNTATTTTTTNTSGSALTASGASAINSAPSVLPQQPTQLHPSLNPLYNSHAFYHQQQQQQQLQQQAPPPPHQGQQFHGAYQELSGDHYHPSYLTSGAAIAAAGANGATSSTQPVPQMNDARMSSTFNAYSAKPPKKTYKKITEADLRGPFKCLWGDCNIVFESPEVLYDHLCDDHVGRKSSNNLSLTCYWENCGTTTVKRDHITSHLRVHVPLKPFHCDLCPKSFKRPQDLKKHSKIHADDHPKKLKKAQKQLLKQQQREAKQQMKLNKANGDLPYFATVANGHPHQQQYGHGFDEESRKRRFDNNSQHNMYVVNSILNDFNFQQVNHNGYTQQGQQGQQGQYSDAKRMKPNTEYNIDMFNKLNHLDDQLHHGPQHGNGQYQQQQQQQQQQQHPHPSYTHTANNSNIYEAEKFFNSLSNSIDMQYQNLSSQYQQQQQQHSHGHGSQSSGGAAHGTSSSSSSHQQQHSSSHVYPTLPVLPSTSIKDHNGAGTITSSSGSSGYLSSYPQINRPMGYNLSYGQQQPHANGLEFNGVSVYQKAGQKLDDEDEDEEEEEEEFDDESSEESSEEEEIDSLFDKLNLNGGADQEEEDGADDDDESVIVDGYNLKDVARHRALIHHVVEVLKQQIKQQQQQQQDEEKKQDEQLKEEVDELKRDSIYGEKKLYPTITAF</sequence>
<keyword evidence="4" id="KW-0677">Repeat</keyword>
<dbReference type="AlphaFoldDB" id="A0A8X7NHV8"/>
<evidence type="ECO:0000256" key="5">
    <source>
        <dbReference type="ARBA" id="ARBA00022771"/>
    </source>
</evidence>
<evidence type="ECO:0000256" key="8">
    <source>
        <dbReference type="ARBA" id="ARBA00023242"/>
    </source>
</evidence>
<keyword evidence="3" id="KW-0479">Metal-binding</keyword>
<evidence type="ECO:0000256" key="4">
    <source>
        <dbReference type="ARBA" id="ARBA00022737"/>
    </source>
</evidence>
<evidence type="ECO:0000256" key="7">
    <source>
        <dbReference type="ARBA" id="ARBA00023054"/>
    </source>
</evidence>
<dbReference type="PANTHER" id="PTHR47257:SF1">
    <property type="entry name" value="PH-RESPONSE TRANSCRIPTION FACTOR PACC_RIM101"/>
    <property type="match status" value="1"/>
</dbReference>
<evidence type="ECO:0000256" key="3">
    <source>
        <dbReference type="ARBA" id="ARBA00022723"/>
    </source>
</evidence>
<dbReference type="Proteomes" id="UP000590412">
    <property type="component" value="Unassembled WGS sequence"/>
</dbReference>
<evidence type="ECO:0000313" key="15">
    <source>
        <dbReference type="EMBL" id="KAF6042664.1"/>
    </source>
</evidence>
<dbReference type="SMART" id="SM00355">
    <property type="entry name" value="ZnF_C2H2"/>
    <property type="match status" value="3"/>
</dbReference>
<reference evidence="15" key="1">
    <citation type="submission" date="2020-03" db="EMBL/GenBank/DDBJ databases">
        <title>FDA dAtabase for Regulatory Grade micrObial Sequences (FDA-ARGOS): Supporting development and validation of Infectious Disease Dx tests.</title>
        <authorList>
            <person name="Campos J."/>
            <person name="Goldberg B."/>
            <person name="Tallon L."/>
            <person name="Sadzewicz L."/>
            <person name="Vavikolanu K."/>
            <person name="Mehta A."/>
            <person name="Aluvathingal J."/>
            <person name="Nadendla S."/>
            <person name="Nandy P."/>
            <person name="Geyer C."/>
            <person name="Yan Y."/>
            <person name="Sichtig H."/>
        </authorList>
    </citation>
    <scope>NUCLEOTIDE SEQUENCE [LARGE SCALE GENOMIC DNA]</scope>
    <source>
        <strain evidence="15">FDAARGOS_652</strain>
    </source>
</reference>
<dbReference type="SUPFAM" id="SSF57667">
    <property type="entry name" value="beta-beta-alpha zinc fingers"/>
    <property type="match status" value="2"/>
</dbReference>
<feature type="region of interest" description="Disordered" evidence="13">
    <location>
        <begin position="1"/>
        <end position="145"/>
    </location>
</feature>
<dbReference type="InterPro" id="IPR013087">
    <property type="entry name" value="Znf_C2H2_type"/>
</dbReference>
<feature type="region of interest" description="Disordered" evidence="13">
    <location>
        <begin position="556"/>
        <end position="632"/>
    </location>
</feature>
<evidence type="ECO:0000256" key="12">
    <source>
        <dbReference type="SAM" id="Coils"/>
    </source>
</evidence>
<feature type="compositionally biased region" description="Acidic residues" evidence="13">
    <location>
        <begin position="672"/>
        <end position="701"/>
    </location>
</feature>
<feature type="region of interest" description="Disordered" evidence="13">
    <location>
        <begin position="754"/>
        <end position="776"/>
    </location>
</feature>
<keyword evidence="8" id="KW-0539">Nucleus</keyword>
<protein>
    <recommendedName>
        <fullName evidence="10">pH-response transcription factor pacC/RIM101</fullName>
    </recommendedName>
</protein>
<evidence type="ECO:0000313" key="16">
    <source>
        <dbReference type="Proteomes" id="UP000590412"/>
    </source>
</evidence>
<gene>
    <name evidence="15" type="ORF">FOB60_005863</name>
</gene>
<keyword evidence="6" id="KW-0862">Zinc</keyword>
<keyword evidence="7 12" id="KW-0175">Coiled coil</keyword>
<feature type="compositionally biased region" description="Low complexity" evidence="13">
    <location>
        <begin position="64"/>
        <end position="75"/>
    </location>
</feature>
<feature type="compositionally biased region" description="Low complexity" evidence="13">
    <location>
        <begin position="622"/>
        <end position="632"/>
    </location>
</feature>
<feature type="compositionally biased region" description="Low complexity" evidence="13">
    <location>
        <begin position="183"/>
        <end position="193"/>
    </location>
</feature>
<comment type="subcellular location">
    <subcellularLocation>
        <location evidence="1">Nucleus</location>
    </subcellularLocation>
</comment>
<dbReference type="GO" id="GO:0008270">
    <property type="term" value="F:zinc ion binding"/>
    <property type="evidence" value="ECO:0007669"/>
    <property type="project" value="UniProtKB-KW"/>
</dbReference>
<dbReference type="EMBL" id="JABWAB010000014">
    <property type="protein sequence ID" value="KAF6042664.1"/>
    <property type="molecule type" value="Genomic_DNA"/>
</dbReference>
<feature type="domain" description="C2H2-type" evidence="14">
    <location>
        <begin position="278"/>
        <end position="308"/>
    </location>
</feature>
<feature type="compositionally biased region" description="Low complexity" evidence="13">
    <location>
        <begin position="125"/>
        <end position="145"/>
    </location>
</feature>
<evidence type="ECO:0000256" key="10">
    <source>
        <dbReference type="ARBA" id="ARBA00039490"/>
    </source>
</evidence>
<dbReference type="FunFam" id="3.30.160.60:FF:000100">
    <property type="entry name" value="Zinc finger 45-like"/>
    <property type="match status" value="1"/>
</dbReference>
<proteinExistence type="inferred from homology"/>
<feature type="region of interest" description="Disordered" evidence="13">
    <location>
        <begin position="667"/>
        <end position="726"/>
    </location>
</feature>
<evidence type="ECO:0000256" key="1">
    <source>
        <dbReference type="ARBA" id="ARBA00004123"/>
    </source>
</evidence>
<dbReference type="Gene3D" id="3.30.160.60">
    <property type="entry name" value="Classic Zinc Finger"/>
    <property type="match status" value="2"/>
</dbReference>
<feature type="compositionally biased region" description="Polar residues" evidence="13">
    <location>
        <begin position="45"/>
        <end position="56"/>
    </location>
</feature>
<organism evidence="15 16">
    <name type="scientific">Candida parapsilosis</name>
    <name type="common">Yeast</name>
    <dbReference type="NCBI Taxonomy" id="5480"/>
    <lineage>
        <taxon>Eukaryota</taxon>
        <taxon>Fungi</taxon>
        <taxon>Dikarya</taxon>
        <taxon>Ascomycota</taxon>
        <taxon>Saccharomycotina</taxon>
        <taxon>Pichiomycetes</taxon>
        <taxon>Debaryomycetaceae</taxon>
        <taxon>Candida/Lodderomyces clade</taxon>
        <taxon>Candida</taxon>
    </lineage>
</organism>
<dbReference type="GO" id="GO:0005634">
    <property type="term" value="C:nucleus"/>
    <property type="evidence" value="ECO:0007669"/>
    <property type="project" value="UniProtKB-SubCell"/>
</dbReference>
<dbReference type="InterPro" id="IPR050806">
    <property type="entry name" value="pacC/RIM101"/>
</dbReference>
<evidence type="ECO:0000256" key="11">
    <source>
        <dbReference type="PROSITE-ProRule" id="PRU00042"/>
    </source>
</evidence>
<feature type="domain" description="C2H2-type" evidence="14">
    <location>
        <begin position="314"/>
        <end position="343"/>
    </location>
</feature>
<feature type="region of interest" description="Disordered" evidence="13">
    <location>
        <begin position="495"/>
        <end position="530"/>
    </location>
</feature>
<dbReference type="PROSITE" id="PS50157">
    <property type="entry name" value="ZINC_FINGER_C2H2_2"/>
    <property type="match status" value="3"/>
</dbReference>
<comment type="similarity">
    <text evidence="9">Belongs to the pacC/RIM101 family.</text>
</comment>
<evidence type="ECO:0000256" key="13">
    <source>
        <dbReference type="SAM" id="MobiDB-lite"/>
    </source>
</evidence>
<feature type="compositionally biased region" description="Basic and acidic residues" evidence="13">
    <location>
        <begin position="764"/>
        <end position="776"/>
    </location>
</feature>
<feature type="compositionally biased region" description="Polar residues" evidence="13">
    <location>
        <begin position="77"/>
        <end position="95"/>
    </location>
</feature>
<name>A0A8X7NHV8_CANPA</name>
<dbReference type="PANTHER" id="PTHR47257">
    <property type="entry name" value="PH-RESPONSE TRANSCRIPTION FACTOR PACC/RIM101"/>
    <property type="match status" value="1"/>
</dbReference>
<dbReference type="PROSITE" id="PS00028">
    <property type="entry name" value="ZINC_FINGER_C2H2_1"/>
    <property type="match status" value="2"/>
</dbReference>
<keyword evidence="2" id="KW-0678">Repressor</keyword>
<feature type="domain" description="C2H2-type" evidence="14">
    <location>
        <begin position="344"/>
        <end position="371"/>
    </location>
</feature>
<keyword evidence="5 11" id="KW-0863">Zinc-finger</keyword>
<accession>A0A8X7NHV8</accession>
<dbReference type="InterPro" id="IPR036236">
    <property type="entry name" value="Znf_C2H2_sf"/>
</dbReference>
<evidence type="ECO:0000259" key="14">
    <source>
        <dbReference type="PROSITE" id="PS50157"/>
    </source>
</evidence>
<feature type="coiled-coil region" evidence="12">
    <location>
        <begin position="372"/>
        <end position="399"/>
    </location>
</feature>